<dbReference type="AlphaFoldDB" id="A0A928Z1X5"/>
<dbReference type="InterPro" id="IPR011990">
    <property type="entry name" value="TPR-like_helical_dom_sf"/>
</dbReference>
<dbReference type="SUPFAM" id="SSF48452">
    <property type="entry name" value="TPR-like"/>
    <property type="match status" value="1"/>
</dbReference>
<comment type="caution">
    <text evidence="4">The sequence shown here is derived from an EMBL/GenBank/DDBJ whole genome shotgun (WGS) entry which is preliminary data.</text>
</comment>
<dbReference type="EMBL" id="JADEXQ010000009">
    <property type="protein sequence ID" value="MBE9028939.1"/>
    <property type="molecule type" value="Genomic_DNA"/>
</dbReference>
<keyword evidence="2" id="KW-0963">Cytoplasm</keyword>
<proteinExistence type="predicted"/>
<dbReference type="GO" id="GO:0001965">
    <property type="term" value="F:G-protein alpha-subunit binding"/>
    <property type="evidence" value="ECO:0007669"/>
    <property type="project" value="TreeGrafter"/>
</dbReference>
<comment type="subcellular location">
    <subcellularLocation>
        <location evidence="1">Cytoplasm</location>
    </subcellularLocation>
</comment>
<dbReference type="Proteomes" id="UP000625316">
    <property type="component" value="Unassembled WGS sequence"/>
</dbReference>
<organism evidence="4 5">
    <name type="scientific">Romeriopsis navalis LEGE 11480</name>
    <dbReference type="NCBI Taxonomy" id="2777977"/>
    <lineage>
        <taxon>Bacteria</taxon>
        <taxon>Bacillati</taxon>
        <taxon>Cyanobacteriota</taxon>
        <taxon>Cyanophyceae</taxon>
        <taxon>Leptolyngbyales</taxon>
        <taxon>Leptolyngbyaceae</taxon>
        <taxon>Romeriopsis</taxon>
        <taxon>Romeriopsis navalis</taxon>
    </lineage>
</organism>
<name>A0A928Z1X5_9CYAN</name>
<keyword evidence="5" id="KW-1185">Reference proteome</keyword>
<dbReference type="SMART" id="SM00028">
    <property type="entry name" value="TPR"/>
    <property type="match status" value="3"/>
</dbReference>
<dbReference type="Pfam" id="PF13424">
    <property type="entry name" value="TPR_12"/>
    <property type="match status" value="1"/>
</dbReference>
<dbReference type="InterPro" id="IPR019734">
    <property type="entry name" value="TPR_rpt"/>
</dbReference>
<dbReference type="PANTHER" id="PTHR45954:SF1">
    <property type="entry name" value="LD33695P"/>
    <property type="match status" value="1"/>
</dbReference>
<sequence length="635" mass="70575">MPDQSSQSDQSSQPDLYSTYEQFIDDIVAQTLKGAFRSQAQVERLLAAQLETGTSEILERCLMSRAETYAQQLAAGDLTAIQQAKVTRQANALKTLQKAWERWQQGYVVERDCAMIASQILQADPDARLLVLVQALDENQTDRFSQPHLEQLSRQLKTIADQQPDADAALMLRQFGTGVAQGLQSYEQLKGDLVSWLFQQPGELGFGSAAESVEPWRTWAATTNRSLPQALFGLQAQNESAANLAGAQPTIDWAAWVELVILLRSLQNGLVAWFEMQPYDFRAGQNLTGSTFMMFAMVWSEISRGWRDRTNLAGNQSEQLAETFFQLTLQTLRRFAQRENFPLYGGAFATFSTAGLRATVSYLDQPLKAVGQVQEKARILTVLGYSQRWLNQYDRAQEMHEEALELAQQVADQRCEVANLCHLSRLFLVQQDYESAVSYGQRALIRARQTGDGQGEANALVAVGYGEVMQLERREVVTAEDLETPMRFLAQGQQMSQKFADVQGQAFAAVGLGVAQLLLSEFGAARRSLEQGLELIAVVGDRDLQALSYGYLGEVCYQQGQLEVAAYCAGIGMYLLEQRGRGAWRKSAALVSILLGKAGVESPGELLGELRSRLLSRIGQDGLDHLTTLMQQYRE</sequence>
<accession>A0A928Z1X5</accession>
<dbReference type="RefSeq" id="WP_264323762.1">
    <property type="nucleotide sequence ID" value="NZ_JADEXQ010000009.1"/>
</dbReference>
<dbReference type="InterPro" id="IPR052386">
    <property type="entry name" value="GPSM"/>
</dbReference>
<dbReference type="Gene3D" id="1.25.40.10">
    <property type="entry name" value="Tetratricopeptide repeat domain"/>
    <property type="match status" value="2"/>
</dbReference>
<evidence type="ECO:0000256" key="1">
    <source>
        <dbReference type="ARBA" id="ARBA00004496"/>
    </source>
</evidence>
<protein>
    <submittedName>
        <fullName evidence="4">Tetratricopeptide repeat protein</fullName>
    </submittedName>
</protein>
<reference evidence="4" key="1">
    <citation type="submission" date="2020-10" db="EMBL/GenBank/DDBJ databases">
        <authorList>
            <person name="Castelo-Branco R."/>
            <person name="Eusebio N."/>
            <person name="Adriana R."/>
            <person name="Vieira A."/>
            <person name="Brugerolle De Fraissinette N."/>
            <person name="Rezende De Castro R."/>
            <person name="Schneider M.P."/>
            <person name="Vasconcelos V."/>
            <person name="Leao P.N."/>
        </authorList>
    </citation>
    <scope>NUCLEOTIDE SEQUENCE</scope>
    <source>
        <strain evidence="4">LEGE 11480</strain>
    </source>
</reference>
<evidence type="ECO:0000313" key="5">
    <source>
        <dbReference type="Proteomes" id="UP000625316"/>
    </source>
</evidence>
<gene>
    <name evidence="4" type="ORF">IQ266_04075</name>
</gene>
<dbReference type="PANTHER" id="PTHR45954">
    <property type="entry name" value="LD33695P"/>
    <property type="match status" value="1"/>
</dbReference>
<evidence type="ECO:0000313" key="4">
    <source>
        <dbReference type="EMBL" id="MBE9028939.1"/>
    </source>
</evidence>
<evidence type="ECO:0000256" key="3">
    <source>
        <dbReference type="ARBA" id="ARBA00022737"/>
    </source>
</evidence>
<evidence type="ECO:0000256" key="2">
    <source>
        <dbReference type="ARBA" id="ARBA00022490"/>
    </source>
</evidence>
<dbReference type="GO" id="GO:0005092">
    <property type="term" value="F:GDP-dissociation inhibitor activity"/>
    <property type="evidence" value="ECO:0007669"/>
    <property type="project" value="TreeGrafter"/>
</dbReference>
<keyword evidence="3" id="KW-0677">Repeat</keyword>
<dbReference type="GO" id="GO:0005938">
    <property type="term" value="C:cell cortex"/>
    <property type="evidence" value="ECO:0007669"/>
    <property type="project" value="TreeGrafter"/>
</dbReference>